<dbReference type="AlphaFoldDB" id="A0A562RBK4"/>
<evidence type="ECO:0000259" key="1">
    <source>
        <dbReference type="Pfam" id="PF13280"/>
    </source>
</evidence>
<organism evidence="3 4">
    <name type="scientific">Desulfobotulus alkaliphilus</name>
    <dbReference type="NCBI Taxonomy" id="622671"/>
    <lineage>
        <taxon>Bacteria</taxon>
        <taxon>Pseudomonadati</taxon>
        <taxon>Thermodesulfobacteriota</taxon>
        <taxon>Desulfobacteria</taxon>
        <taxon>Desulfobacterales</taxon>
        <taxon>Desulfobacteraceae</taxon>
        <taxon>Desulfobotulus</taxon>
    </lineage>
</organism>
<dbReference type="PROSITE" id="PS52050">
    <property type="entry name" value="WYL"/>
    <property type="match status" value="1"/>
</dbReference>
<accession>A0A562RBK4</accession>
<comment type="caution">
    <text evidence="3">The sequence shown here is derived from an EMBL/GenBank/DDBJ whole genome shotgun (WGS) entry which is preliminary data.</text>
</comment>
<proteinExistence type="predicted"/>
<dbReference type="EMBL" id="VLLC01000034">
    <property type="protein sequence ID" value="TWI65766.1"/>
    <property type="molecule type" value="Genomic_DNA"/>
</dbReference>
<keyword evidence="3" id="KW-0238">DNA-binding</keyword>
<feature type="domain" description="WCX" evidence="2">
    <location>
        <begin position="244"/>
        <end position="313"/>
    </location>
</feature>
<dbReference type="PANTHER" id="PTHR34580:SF3">
    <property type="entry name" value="PROTEIN PAFB"/>
    <property type="match status" value="1"/>
</dbReference>
<feature type="domain" description="WYL" evidence="1">
    <location>
        <begin position="142"/>
        <end position="206"/>
    </location>
</feature>
<dbReference type="Pfam" id="PF13280">
    <property type="entry name" value="WYL"/>
    <property type="match status" value="1"/>
</dbReference>
<evidence type="ECO:0000313" key="3">
    <source>
        <dbReference type="EMBL" id="TWI65766.1"/>
    </source>
</evidence>
<dbReference type="OrthoDB" id="9787242at2"/>
<dbReference type="GO" id="GO:0003677">
    <property type="term" value="F:DNA binding"/>
    <property type="evidence" value="ECO:0007669"/>
    <property type="project" value="UniProtKB-KW"/>
</dbReference>
<name>A0A562RBK4_9BACT</name>
<reference evidence="3 4" key="1">
    <citation type="submission" date="2019-07" db="EMBL/GenBank/DDBJ databases">
        <title>Genome sequencing of 100 strains of the haloalkaliphilic chemolithoautotrophic sulfur-oxidizing bacterium Thioalkalivibrio.</title>
        <authorList>
            <person name="Muyzer G."/>
        </authorList>
    </citation>
    <scope>NUCLEOTIDE SEQUENCE [LARGE SCALE GENOMIC DNA]</scope>
    <source>
        <strain evidence="3 4">ASO4-4</strain>
    </source>
</reference>
<dbReference type="PANTHER" id="PTHR34580">
    <property type="match status" value="1"/>
</dbReference>
<dbReference type="InterPro" id="IPR051534">
    <property type="entry name" value="CBASS_pafABC_assoc_protein"/>
</dbReference>
<keyword evidence="4" id="KW-1185">Reference proteome</keyword>
<dbReference type="RefSeq" id="WP_144686493.1">
    <property type="nucleotide sequence ID" value="NZ_VLLC01000034.1"/>
</dbReference>
<evidence type="ECO:0000259" key="2">
    <source>
        <dbReference type="Pfam" id="PF25583"/>
    </source>
</evidence>
<gene>
    <name evidence="3" type="ORF">LZ24_02998</name>
</gene>
<dbReference type="InterPro" id="IPR057727">
    <property type="entry name" value="WCX_dom"/>
</dbReference>
<dbReference type="Pfam" id="PF25583">
    <property type="entry name" value="WCX"/>
    <property type="match status" value="1"/>
</dbReference>
<sequence length="323" mass="37655">MNQLERIYRIDALLQTGKCIPLSRMEEEMEKSRSSIKRDIQYMRDYFDAPIIYNKNNHCYRYDADAGSFELPGFWLSQTELYALRLLQEVTDTEEKAAMAPFLVPVREKLDKALAKLGHDPGLIARCIQVIPVYQRQLERPVFSAVCKALLQAQVLDIRYHGRGEDKVENRRIHPQKLIQYQINWYLVAHCELRRELRTFSMDRISVMALPGLPAEIIDPKKIKEHTESGFGIFAGKAENTAFLRFYQPNARWVKDEKWHQNQMTRWDGDTLLLSLPYNSSTELVREILRHGPGVKVESPESLKQEVVEALKKSLENYEVQKS</sequence>
<dbReference type="InterPro" id="IPR026881">
    <property type="entry name" value="WYL_dom"/>
</dbReference>
<protein>
    <submittedName>
        <fullName evidence="3">Putative DNA-binding transcriptional regulator YafY</fullName>
    </submittedName>
</protein>
<dbReference type="Proteomes" id="UP000318307">
    <property type="component" value="Unassembled WGS sequence"/>
</dbReference>
<evidence type="ECO:0000313" key="4">
    <source>
        <dbReference type="Proteomes" id="UP000318307"/>
    </source>
</evidence>